<keyword evidence="3" id="KW-1185">Reference proteome</keyword>
<evidence type="ECO:0008006" key="4">
    <source>
        <dbReference type="Google" id="ProtNLM"/>
    </source>
</evidence>
<accession>A0ABT2BV09</accession>
<dbReference type="EMBL" id="JANUHC010000002">
    <property type="protein sequence ID" value="MCS0628973.1"/>
    <property type="molecule type" value="Genomic_DNA"/>
</dbReference>
<feature type="chain" id="PRO_5046861086" description="Cytochrome c domain-containing protein" evidence="1">
    <location>
        <begin position="20"/>
        <end position="474"/>
    </location>
</feature>
<dbReference type="Proteomes" id="UP001165263">
    <property type="component" value="Unassembled WGS sequence"/>
</dbReference>
<evidence type="ECO:0000313" key="3">
    <source>
        <dbReference type="Proteomes" id="UP001165263"/>
    </source>
</evidence>
<feature type="signal peptide" evidence="1">
    <location>
        <begin position="1"/>
        <end position="19"/>
    </location>
</feature>
<gene>
    <name evidence="2" type="ORF">NX786_06460</name>
</gene>
<reference evidence="2" key="1">
    <citation type="submission" date="2022-08" db="EMBL/GenBank/DDBJ databases">
        <title>Reclassification of Massilia species as members of the genera Telluria, Duganella, Pseudoduganella, Mokoshia gen. nov. and Zemynaea gen. nov. using orthogonal and non-orthogonal genome-based approaches.</title>
        <authorList>
            <person name="Bowman J.P."/>
        </authorList>
    </citation>
    <scope>NUCLEOTIDE SEQUENCE</scope>
    <source>
        <strain evidence="2">LMG 11547</strain>
    </source>
</reference>
<evidence type="ECO:0000256" key="1">
    <source>
        <dbReference type="SAM" id="SignalP"/>
    </source>
</evidence>
<evidence type="ECO:0000313" key="2">
    <source>
        <dbReference type="EMBL" id="MCS0628973.1"/>
    </source>
</evidence>
<keyword evidence="1" id="KW-0732">Signal</keyword>
<proteinExistence type="predicted"/>
<sequence length="474" mass="50777">MKPGYFSLALCLIPLAATAAPVATPYADNNGALPPASQYNGPLFKLSHAYPAKAATPAMPWRDAIQNGQITLQNASVYAQALKEAVGKDMRTLLFDYTHWDAAARGWYNEPWLGSASPALRYGGREAIHGMYVGTNPLDASLFAASGLKRPITTYVLTYYDKVAAQTLNHIWTAGGGMKPNVTPTSTQFAEGSLIIKAAFVTAGPDVWPVMAGTQAWPLYISTNATANPNPNDAPPPKVTNTYLMQFDIIVKDSQSAPDTGWVFTTLVYDKNAKPGPNGIWDQMVVLGAQWGNDPQANSTVNPAAPLLQNWNNPAAPAYGSATLGWGNRLSGPNDGAMNDIGYKDASGQQKIVKNAQDSSCMGCHSTAQWNVKANDMPHWLLPSLSTKDKKAPVPVEGSDTAFLSPPPGSVEWLKWFQNRKGNVPMDAGSVAADFDMVLTFKSLPLWSTATTGKAHRLAGFDLRGKPLAPRAGK</sequence>
<organism evidence="2 3">
    <name type="scientific">Telluria mixta</name>
    <dbReference type="NCBI Taxonomy" id="34071"/>
    <lineage>
        <taxon>Bacteria</taxon>
        <taxon>Pseudomonadati</taxon>
        <taxon>Pseudomonadota</taxon>
        <taxon>Betaproteobacteria</taxon>
        <taxon>Burkholderiales</taxon>
        <taxon>Oxalobacteraceae</taxon>
        <taxon>Telluria group</taxon>
        <taxon>Telluria</taxon>
    </lineage>
</organism>
<dbReference type="RefSeq" id="WP_259448177.1">
    <property type="nucleotide sequence ID" value="NZ_CP119520.1"/>
</dbReference>
<name>A0ABT2BV09_9BURK</name>
<comment type="caution">
    <text evidence="2">The sequence shown here is derived from an EMBL/GenBank/DDBJ whole genome shotgun (WGS) entry which is preliminary data.</text>
</comment>
<protein>
    <recommendedName>
        <fullName evidence="4">Cytochrome c domain-containing protein</fullName>
    </recommendedName>
</protein>